<dbReference type="RefSeq" id="WP_345201896.1">
    <property type="nucleotide sequence ID" value="NZ_BAABGM010000002.1"/>
</dbReference>
<dbReference type="PANTHER" id="PTHR44379:SF5">
    <property type="entry name" value="OXIDOREDUCTASE WITH IRON-SULFUR SUBUNIT"/>
    <property type="match status" value="1"/>
</dbReference>
<dbReference type="Pfam" id="PF01799">
    <property type="entry name" value="Fer2_2"/>
    <property type="match status" value="1"/>
</dbReference>
<organism evidence="7 8">
    <name type="scientific">Fodinibacter luteus</name>
    <dbReference type="NCBI Taxonomy" id="552064"/>
    <lineage>
        <taxon>Bacteria</taxon>
        <taxon>Bacillati</taxon>
        <taxon>Actinomycetota</taxon>
        <taxon>Actinomycetes</taxon>
        <taxon>Micrococcales</taxon>
        <taxon>Intrasporangiaceae</taxon>
        <taxon>Fodinibacter (ex Wang et al. 2009)</taxon>
    </lineage>
</organism>
<dbReference type="SUPFAM" id="SSF47741">
    <property type="entry name" value="CO dehydrogenase ISP C-domain like"/>
    <property type="match status" value="1"/>
</dbReference>
<proteinExistence type="predicted"/>
<dbReference type="InterPro" id="IPR036884">
    <property type="entry name" value="2Fe-2S-bd_dom_sf"/>
</dbReference>
<dbReference type="EMBL" id="BAABGM010000002">
    <property type="protein sequence ID" value="GAA4398672.1"/>
    <property type="molecule type" value="Genomic_DNA"/>
</dbReference>
<keyword evidence="2" id="KW-0479">Metal-binding</keyword>
<evidence type="ECO:0000256" key="4">
    <source>
        <dbReference type="ARBA" id="ARBA00023004"/>
    </source>
</evidence>
<dbReference type="SUPFAM" id="SSF54292">
    <property type="entry name" value="2Fe-2S ferredoxin-like"/>
    <property type="match status" value="1"/>
</dbReference>
<evidence type="ECO:0000259" key="6">
    <source>
        <dbReference type="PROSITE" id="PS51085"/>
    </source>
</evidence>
<evidence type="ECO:0000256" key="2">
    <source>
        <dbReference type="ARBA" id="ARBA00022723"/>
    </source>
</evidence>
<dbReference type="InterPro" id="IPR036010">
    <property type="entry name" value="2Fe-2S_ferredoxin-like_sf"/>
</dbReference>
<dbReference type="Gene3D" id="1.10.150.120">
    <property type="entry name" value="[2Fe-2S]-binding domain"/>
    <property type="match status" value="1"/>
</dbReference>
<name>A0ABP8JZX3_9MICO</name>
<evidence type="ECO:0000313" key="8">
    <source>
        <dbReference type="Proteomes" id="UP001500945"/>
    </source>
</evidence>
<dbReference type="Pfam" id="PF00111">
    <property type="entry name" value="Fer2"/>
    <property type="match status" value="1"/>
</dbReference>
<dbReference type="InterPro" id="IPR012675">
    <property type="entry name" value="Beta-grasp_dom_sf"/>
</dbReference>
<sequence>MRISVTVNGHAFERDVEEHWTLLRFLRDGLGMTGSKEGCGAGECGACTVELNGRTVNSCLALAVEVDGGSIRTIEGEAEHGRLSEIQAAFARHHAVQCGFCTGGMVMTVRDLLRRNPKPSVEEIKEGIEGNFCRCTGYEQIIEAVLDASGQLDDSSKGALRYV</sequence>
<evidence type="ECO:0000256" key="1">
    <source>
        <dbReference type="ARBA" id="ARBA00022714"/>
    </source>
</evidence>
<dbReference type="PROSITE" id="PS51085">
    <property type="entry name" value="2FE2S_FER_2"/>
    <property type="match status" value="1"/>
</dbReference>
<accession>A0ABP8JZX3</accession>
<dbReference type="Gene3D" id="3.10.20.30">
    <property type="match status" value="1"/>
</dbReference>
<dbReference type="PROSITE" id="PS00197">
    <property type="entry name" value="2FE2S_FER_1"/>
    <property type="match status" value="1"/>
</dbReference>
<evidence type="ECO:0000256" key="3">
    <source>
        <dbReference type="ARBA" id="ARBA00023002"/>
    </source>
</evidence>
<dbReference type="InterPro" id="IPR001041">
    <property type="entry name" value="2Fe-2S_ferredoxin-type"/>
</dbReference>
<protein>
    <submittedName>
        <fullName evidence="7">Glyceraldehyde dehydrogenase subunit gamma</fullName>
    </submittedName>
</protein>
<gene>
    <name evidence="7" type="primary">cutC</name>
    <name evidence="7" type="ORF">GCM10023168_05000</name>
</gene>
<reference evidence="8" key="1">
    <citation type="journal article" date="2019" name="Int. J. Syst. Evol. Microbiol.">
        <title>The Global Catalogue of Microorganisms (GCM) 10K type strain sequencing project: providing services to taxonomists for standard genome sequencing and annotation.</title>
        <authorList>
            <consortium name="The Broad Institute Genomics Platform"/>
            <consortium name="The Broad Institute Genome Sequencing Center for Infectious Disease"/>
            <person name="Wu L."/>
            <person name="Ma J."/>
        </authorList>
    </citation>
    <scope>NUCLEOTIDE SEQUENCE [LARGE SCALE GENOMIC DNA]</scope>
    <source>
        <strain evidence="8">JCM 17809</strain>
    </source>
</reference>
<evidence type="ECO:0000313" key="7">
    <source>
        <dbReference type="EMBL" id="GAA4398672.1"/>
    </source>
</evidence>
<keyword evidence="1" id="KW-0001">2Fe-2S</keyword>
<keyword evidence="8" id="KW-1185">Reference proteome</keyword>
<dbReference type="Proteomes" id="UP001500945">
    <property type="component" value="Unassembled WGS sequence"/>
</dbReference>
<keyword evidence="5" id="KW-0411">Iron-sulfur</keyword>
<dbReference type="CDD" id="cd00207">
    <property type="entry name" value="fer2"/>
    <property type="match status" value="1"/>
</dbReference>
<dbReference type="PANTHER" id="PTHR44379">
    <property type="entry name" value="OXIDOREDUCTASE WITH IRON-SULFUR SUBUNIT"/>
    <property type="match status" value="1"/>
</dbReference>
<dbReference type="InterPro" id="IPR002888">
    <property type="entry name" value="2Fe-2S-bd"/>
</dbReference>
<keyword evidence="4" id="KW-0408">Iron</keyword>
<dbReference type="InterPro" id="IPR051452">
    <property type="entry name" value="Diverse_Oxidoreductases"/>
</dbReference>
<keyword evidence="3" id="KW-0560">Oxidoreductase</keyword>
<comment type="caution">
    <text evidence="7">The sequence shown here is derived from an EMBL/GenBank/DDBJ whole genome shotgun (WGS) entry which is preliminary data.</text>
</comment>
<feature type="domain" description="2Fe-2S ferredoxin-type" evidence="6">
    <location>
        <begin position="1"/>
        <end position="77"/>
    </location>
</feature>
<dbReference type="InterPro" id="IPR006058">
    <property type="entry name" value="2Fe2S_fd_BS"/>
</dbReference>
<evidence type="ECO:0000256" key="5">
    <source>
        <dbReference type="ARBA" id="ARBA00023014"/>
    </source>
</evidence>